<dbReference type="Gene3D" id="3.60.15.10">
    <property type="entry name" value="Ribonuclease Z/Hydroxyacylglutathione hydrolase-like"/>
    <property type="match status" value="1"/>
</dbReference>
<proteinExistence type="predicted"/>
<evidence type="ECO:0000313" key="3">
    <source>
        <dbReference type="Proteomes" id="UP000053240"/>
    </source>
</evidence>
<feature type="compositionally biased region" description="Basic and acidic residues" evidence="1">
    <location>
        <begin position="118"/>
        <end position="130"/>
    </location>
</feature>
<dbReference type="InParanoid" id="A0A194RKY3"/>
<dbReference type="InterPro" id="IPR036866">
    <property type="entry name" value="RibonucZ/Hydroxyglut_hydro"/>
</dbReference>
<name>A0A194RKY3_PAPMA</name>
<gene>
    <name evidence="2" type="ORF">RR48_10235</name>
</gene>
<organism evidence="2 3">
    <name type="scientific">Papilio machaon</name>
    <name type="common">Old World swallowtail butterfly</name>
    <dbReference type="NCBI Taxonomy" id="76193"/>
    <lineage>
        <taxon>Eukaryota</taxon>
        <taxon>Metazoa</taxon>
        <taxon>Ecdysozoa</taxon>
        <taxon>Arthropoda</taxon>
        <taxon>Hexapoda</taxon>
        <taxon>Insecta</taxon>
        <taxon>Pterygota</taxon>
        <taxon>Neoptera</taxon>
        <taxon>Endopterygota</taxon>
        <taxon>Lepidoptera</taxon>
        <taxon>Glossata</taxon>
        <taxon>Ditrysia</taxon>
        <taxon>Papilionoidea</taxon>
        <taxon>Papilionidae</taxon>
        <taxon>Papilioninae</taxon>
        <taxon>Papilio</taxon>
    </lineage>
</organism>
<sequence length="292" mass="33727">MSEVIVLFDGSQQSSQGSQNIIIETGRHPDQLNTRHTINVVVNNSKRERQKKYRERNRDKLKHREAERRKRIQSSQSIIGPSTSSNSNIMEVNNEEPVTAISSTLQNKRDRQKRYREKNREKLSQREAERRRRLQNAESIIELYTSPNIENREIITEPIIIIDEVSTNSRNLTGLGEMEQEVFDISQQILREEYVISDTVKVIPTPGHTLSDVTVLVKSNKSELVAIAGDLFEKYEDIEDPNIWLEAGSEDKVQQARNRSKIADTADWIIPGHGAKFQVTEELRKTLRKQIK</sequence>
<evidence type="ECO:0000313" key="2">
    <source>
        <dbReference type="EMBL" id="KPJ16636.1"/>
    </source>
</evidence>
<protein>
    <submittedName>
        <fullName evidence="2">Uncharacterized protein C03F11.2</fullName>
    </submittedName>
</protein>
<evidence type="ECO:0000256" key="1">
    <source>
        <dbReference type="SAM" id="MobiDB-lite"/>
    </source>
</evidence>
<dbReference type="Proteomes" id="UP000053240">
    <property type="component" value="Unassembled WGS sequence"/>
</dbReference>
<feature type="compositionally biased region" description="Low complexity" evidence="1">
    <location>
        <begin position="73"/>
        <end position="89"/>
    </location>
</feature>
<dbReference type="SUPFAM" id="SSF56281">
    <property type="entry name" value="Metallo-hydrolase/oxidoreductase"/>
    <property type="match status" value="1"/>
</dbReference>
<dbReference type="PANTHER" id="PTHR23200">
    <property type="entry name" value="METALLO-BETA-LACTAMASE DOMAIN-CONTAINING PROTEIN 1"/>
    <property type="match status" value="1"/>
</dbReference>
<dbReference type="STRING" id="76193.A0A194RKY3"/>
<dbReference type="AlphaFoldDB" id="A0A194RKY3"/>
<dbReference type="EMBL" id="KQ460207">
    <property type="protein sequence ID" value="KPJ16636.1"/>
    <property type="molecule type" value="Genomic_DNA"/>
</dbReference>
<reference evidence="2 3" key="1">
    <citation type="journal article" date="2015" name="Nat. Commun.">
        <title>Outbred genome sequencing and CRISPR/Cas9 gene editing in butterflies.</title>
        <authorList>
            <person name="Li X."/>
            <person name="Fan D."/>
            <person name="Zhang W."/>
            <person name="Liu G."/>
            <person name="Zhang L."/>
            <person name="Zhao L."/>
            <person name="Fang X."/>
            <person name="Chen L."/>
            <person name="Dong Y."/>
            <person name="Chen Y."/>
            <person name="Ding Y."/>
            <person name="Zhao R."/>
            <person name="Feng M."/>
            <person name="Zhu Y."/>
            <person name="Feng Y."/>
            <person name="Jiang X."/>
            <person name="Zhu D."/>
            <person name="Xiang H."/>
            <person name="Feng X."/>
            <person name="Li S."/>
            <person name="Wang J."/>
            <person name="Zhang G."/>
            <person name="Kronforst M.R."/>
            <person name="Wang W."/>
        </authorList>
    </citation>
    <scope>NUCLEOTIDE SEQUENCE [LARGE SCALE GENOMIC DNA]</scope>
    <source>
        <strain evidence="2">Ya'a_city_454_Pm</strain>
        <tissue evidence="2">Whole body</tissue>
    </source>
</reference>
<dbReference type="InterPro" id="IPR039344">
    <property type="entry name" value="MBLAC1"/>
</dbReference>
<feature type="compositionally biased region" description="Basic and acidic residues" evidence="1">
    <location>
        <begin position="56"/>
        <end position="68"/>
    </location>
</feature>
<feature type="region of interest" description="Disordered" evidence="1">
    <location>
        <begin position="43"/>
        <end position="131"/>
    </location>
</feature>
<keyword evidence="3" id="KW-1185">Reference proteome</keyword>
<accession>A0A194RKY3</accession>
<dbReference type="PANTHER" id="PTHR23200:SF48">
    <property type="entry name" value="METALLO-BETA-LACTAMASE DOMAIN-CONTAINING PROTEIN 1"/>
    <property type="match status" value="1"/>
</dbReference>